<sequence>MDAHVRDAVVSGYEPLIETLVLPDPDDRHVLAAAIRAGASVIITYNLRDFPKAALDPFSIEAQHPDAFIAHLFDVAPEQVVAAARRQRASLKHPPKTVDDYLDVLLRAELVQTTSHLRQMAELL</sequence>
<dbReference type="InterPro" id="IPR058652">
    <property type="entry name" value="VapC50_C"/>
</dbReference>
<evidence type="ECO:0000313" key="3">
    <source>
        <dbReference type="Proteomes" id="UP001242480"/>
    </source>
</evidence>
<comment type="caution">
    <text evidence="2">The sequence shown here is derived from an EMBL/GenBank/DDBJ whole genome shotgun (WGS) entry which is preliminary data.</text>
</comment>
<dbReference type="Pfam" id="PF26343">
    <property type="entry name" value="VapC50_C"/>
    <property type="match status" value="1"/>
</dbReference>
<dbReference type="Proteomes" id="UP001242480">
    <property type="component" value="Unassembled WGS sequence"/>
</dbReference>
<organism evidence="2 3">
    <name type="scientific">Labrys wisconsinensis</name>
    <dbReference type="NCBI Taxonomy" id="425677"/>
    <lineage>
        <taxon>Bacteria</taxon>
        <taxon>Pseudomonadati</taxon>
        <taxon>Pseudomonadota</taxon>
        <taxon>Alphaproteobacteria</taxon>
        <taxon>Hyphomicrobiales</taxon>
        <taxon>Xanthobacteraceae</taxon>
        <taxon>Labrys</taxon>
    </lineage>
</organism>
<name>A0ABU0J957_9HYPH</name>
<accession>A0ABU0J957</accession>
<gene>
    <name evidence="2" type="ORF">QO011_002815</name>
</gene>
<feature type="domain" description="VapC50 C-terminal" evidence="1">
    <location>
        <begin position="65"/>
        <end position="119"/>
    </location>
</feature>
<proteinExistence type="predicted"/>
<protein>
    <recommendedName>
        <fullName evidence="1">VapC50 C-terminal domain-containing protein</fullName>
    </recommendedName>
</protein>
<keyword evidence="3" id="KW-1185">Reference proteome</keyword>
<evidence type="ECO:0000313" key="2">
    <source>
        <dbReference type="EMBL" id="MDQ0469799.1"/>
    </source>
</evidence>
<dbReference type="EMBL" id="JAUSVX010000004">
    <property type="protein sequence ID" value="MDQ0469799.1"/>
    <property type="molecule type" value="Genomic_DNA"/>
</dbReference>
<reference evidence="2 3" key="1">
    <citation type="submission" date="2023-07" db="EMBL/GenBank/DDBJ databases">
        <title>Genomic Encyclopedia of Type Strains, Phase IV (KMG-IV): sequencing the most valuable type-strain genomes for metagenomic binning, comparative biology and taxonomic classification.</title>
        <authorList>
            <person name="Goeker M."/>
        </authorList>
    </citation>
    <scope>NUCLEOTIDE SEQUENCE [LARGE SCALE GENOMIC DNA]</scope>
    <source>
        <strain evidence="2 3">DSM 19619</strain>
    </source>
</reference>
<evidence type="ECO:0000259" key="1">
    <source>
        <dbReference type="Pfam" id="PF26343"/>
    </source>
</evidence>